<dbReference type="Pfam" id="PF01314">
    <property type="entry name" value="AFOR_C"/>
    <property type="match status" value="1"/>
</dbReference>
<dbReference type="Gene3D" id="1.10.599.10">
    <property type="entry name" value="Aldehyde Ferredoxin Oxidoreductase Protein, subunit A, domain 3"/>
    <property type="match status" value="1"/>
</dbReference>
<dbReference type="InterPro" id="IPR051919">
    <property type="entry name" value="W-dependent_AOR"/>
</dbReference>
<feature type="domain" description="Aldehyde ferredoxin oxidoreductase C-terminal" evidence="1">
    <location>
        <begin position="3"/>
        <end position="160"/>
    </location>
</feature>
<accession>X0ZDH7</accession>
<sequence length="173" mass="20495">MVIGLCKLPWNDVIPEDNFETPEPAKVMKHVQWYAGYFSAVTGKEVKPDDLIKMSERVYNFQRIFNLKQGFGKRRHDDIPYRAMGPVTIEEYESRQDRYDKQLKDLSILDPEGKSTEEKIKALREYREKQYEMLKDAVYKRRGWTHEGIPTIEKVKELGIDFPEVKELISKHQ</sequence>
<dbReference type="PANTHER" id="PTHR30038">
    <property type="entry name" value="ALDEHYDE FERREDOXIN OXIDOREDUCTASE"/>
    <property type="match status" value="1"/>
</dbReference>
<name>X0ZDH7_9ZZZZ</name>
<proteinExistence type="predicted"/>
<dbReference type="GO" id="GO:0016625">
    <property type="term" value="F:oxidoreductase activity, acting on the aldehyde or oxo group of donors, iron-sulfur protein as acceptor"/>
    <property type="evidence" value="ECO:0007669"/>
    <property type="project" value="InterPro"/>
</dbReference>
<evidence type="ECO:0000313" key="2">
    <source>
        <dbReference type="EMBL" id="GAG67660.1"/>
    </source>
</evidence>
<dbReference type="PANTHER" id="PTHR30038:SF0">
    <property type="entry name" value="TUNGSTEN-CONTAINING ALDEHYDE FERREDOXIN OXIDOREDUCTASE"/>
    <property type="match status" value="1"/>
</dbReference>
<dbReference type="GO" id="GO:0051536">
    <property type="term" value="F:iron-sulfur cluster binding"/>
    <property type="evidence" value="ECO:0007669"/>
    <property type="project" value="InterPro"/>
</dbReference>
<evidence type="ECO:0000259" key="1">
    <source>
        <dbReference type="Pfam" id="PF01314"/>
    </source>
</evidence>
<dbReference type="SUPFAM" id="SSF48310">
    <property type="entry name" value="Aldehyde ferredoxin oxidoreductase, C-terminal domains"/>
    <property type="match status" value="1"/>
</dbReference>
<protein>
    <recommendedName>
        <fullName evidence="1">Aldehyde ferredoxin oxidoreductase C-terminal domain-containing protein</fullName>
    </recommendedName>
</protein>
<dbReference type="InterPro" id="IPR013985">
    <property type="entry name" value="Ald_Fedxn_OxRdtase_dom3"/>
</dbReference>
<organism evidence="2">
    <name type="scientific">marine sediment metagenome</name>
    <dbReference type="NCBI Taxonomy" id="412755"/>
    <lineage>
        <taxon>unclassified sequences</taxon>
        <taxon>metagenomes</taxon>
        <taxon>ecological metagenomes</taxon>
    </lineage>
</organism>
<comment type="caution">
    <text evidence="2">The sequence shown here is derived from an EMBL/GenBank/DDBJ whole genome shotgun (WGS) entry which is preliminary data.</text>
</comment>
<dbReference type="GO" id="GO:0009055">
    <property type="term" value="F:electron transfer activity"/>
    <property type="evidence" value="ECO:0007669"/>
    <property type="project" value="InterPro"/>
</dbReference>
<reference evidence="2" key="1">
    <citation type="journal article" date="2014" name="Front. Microbiol.">
        <title>High frequency of phylogenetically diverse reductive dehalogenase-homologous genes in deep subseafloor sedimentary metagenomes.</title>
        <authorList>
            <person name="Kawai M."/>
            <person name="Futagami T."/>
            <person name="Toyoda A."/>
            <person name="Takaki Y."/>
            <person name="Nishi S."/>
            <person name="Hori S."/>
            <person name="Arai W."/>
            <person name="Tsubouchi T."/>
            <person name="Morono Y."/>
            <person name="Uchiyama I."/>
            <person name="Ito T."/>
            <person name="Fujiyama A."/>
            <person name="Inagaki F."/>
            <person name="Takami H."/>
        </authorList>
    </citation>
    <scope>NUCLEOTIDE SEQUENCE</scope>
    <source>
        <strain evidence="2">Expedition CK06-06</strain>
    </source>
</reference>
<dbReference type="EMBL" id="BART01000209">
    <property type="protein sequence ID" value="GAG67660.1"/>
    <property type="molecule type" value="Genomic_DNA"/>
</dbReference>
<dbReference type="InterPro" id="IPR001203">
    <property type="entry name" value="OxRdtase_Ald_Fedxn_C"/>
</dbReference>
<gene>
    <name evidence="2" type="ORF">S01H4_01212</name>
</gene>
<dbReference type="InterPro" id="IPR036021">
    <property type="entry name" value="Tungsten_al_ferr_oxy-like_C"/>
</dbReference>
<dbReference type="AlphaFoldDB" id="X0ZDH7"/>